<dbReference type="InterPro" id="IPR013216">
    <property type="entry name" value="Methyltransf_11"/>
</dbReference>
<evidence type="ECO:0000313" key="3">
    <source>
        <dbReference type="Proteomes" id="UP000001941"/>
    </source>
</evidence>
<dbReference type="eggNOG" id="arCOG03529">
    <property type="taxonomic scope" value="Archaea"/>
</dbReference>
<dbReference type="InterPro" id="IPR029063">
    <property type="entry name" value="SAM-dependent_MTases_sf"/>
</dbReference>
<dbReference type="PANTHER" id="PTHR43591:SF24">
    <property type="entry name" value="2-METHOXY-6-POLYPRENYL-1,4-BENZOQUINOL METHYLASE, MITOCHONDRIAL"/>
    <property type="match status" value="1"/>
</dbReference>
<dbReference type="Gene3D" id="3.40.50.150">
    <property type="entry name" value="Vaccinia Virus protein VP39"/>
    <property type="match status" value="1"/>
</dbReference>
<accession>Q2FMN6</accession>
<dbReference type="InParanoid" id="Q2FMN6"/>
<dbReference type="EnsemblBacteria" id="ABD39968">
    <property type="protein sequence ID" value="ABD39968"/>
    <property type="gene ID" value="Mhun_0194"/>
</dbReference>
<feature type="domain" description="Methyltransferase type 11" evidence="1">
    <location>
        <begin position="56"/>
        <end position="150"/>
    </location>
</feature>
<dbReference type="PANTHER" id="PTHR43591">
    <property type="entry name" value="METHYLTRANSFERASE"/>
    <property type="match status" value="1"/>
</dbReference>
<protein>
    <submittedName>
        <fullName evidence="2">UbiE/COQ5 methyltransferase</fullName>
    </submittedName>
</protein>
<name>Q2FMN6_METHJ</name>
<dbReference type="Pfam" id="PF08241">
    <property type="entry name" value="Methyltransf_11"/>
    <property type="match status" value="1"/>
</dbReference>
<keyword evidence="2" id="KW-0808">Transferase</keyword>
<keyword evidence="3" id="KW-1185">Reference proteome</keyword>
<dbReference type="GO" id="GO:0032259">
    <property type="term" value="P:methylation"/>
    <property type="evidence" value="ECO:0007669"/>
    <property type="project" value="UniProtKB-KW"/>
</dbReference>
<evidence type="ECO:0000259" key="1">
    <source>
        <dbReference type="Pfam" id="PF08241"/>
    </source>
</evidence>
<dbReference type="EMBL" id="CP000254">
    <property type="protein sequence ID" value="ABD39968.1"/>
    <property type="molecule type" value="Genomic_DNA"/>
</dbReference>
<gene>
    <name evidence="2" type="ordered locus">Mhun_0194</name>
</gene>
<dbReference type="SUPFAM" id="SSF53335">
    <property type="entry name" value="S-adenosyl-L-methionine-dependent methyltransferases"/>
    <property type="match status" value="1"/>
</dbReference>
<sequence length="253" mass="29020">MAPDPSGIKEMIQSAWDESAERYDMQHAHGVQSEEEHTAWVNLFKQFTSDTPITVLDIGCGTGEMSLLLAEMGHSVHAIDLSENMLKRAEDKARKKGYSISFSIDDAESLSYDDESFDLVINRHLLWTLPDPEKALREWNRVLKPRGMIAVIDGLWFPESLSGKSRRFLSKLGILISERRNPFKSYYPDELIDNLPHPKGMEAFEAVKYVERAGFHNVTLHSLDEIMTIQRKYMPLSNRIGYQMPYYLVHGVK</sequence>
<dbReference type="CDD" id="cd02440">
    <property type="entry name" value="AdoMet_MTases"/>
    <property type="match status" value="1"/>
</dbReference>
<organism evidence="2 3">
    <name type="scientific">Methanospirillum hungatei JF-1 (strain ATCC 27890 / DSM 864 / NBRC 100397 / JF-1)</name>
    <dbReference type="NCBI Taxonomy" id="323259"/>
    <lineage>
        <taxon>Archaea</taxon>
        <taxon>Methanobacteriati</taxon>
        <taxon>Methanobacteriota</taxon>
        <taxon>Stenosarchaea group</taxon>
        <taxon>Methanomicrobia</taxon>
        <taxon>Methanomicrobiales</taxon>
        <taxon>Methanospirillaceae</taxon>
        <taxon>Methanospirillum</taxon>
    </lineage>
</organism>
<dbReference type="Proteomes" id="UP000001941">
    <property type="component" value="Chromosome"/>
</dbReference>
<dbReference type="STRING" id="323259.Mhun_0194"/>
<dbReference type="KEGG" id="mhu:Mhun_0194"/>
<dbReference type="AlphaFoldDB" id="Q2FMN6"/>
<dbReference type="GO" id="GO:0008757">
    <property type="term" value="F:S-adenosylmethionine-dependent methyltransferase activity"/>
    <property type="evidence" value="ECO:0007669"/>
    <property type="project" value="InterPro"/>
</dbReference>
<dbReference type="HOGENOM" id="CLU_037990_4_0_2"/>
<reference evidence="3" key="1">
    <citation type="journal article" date="2016" name="Stand. Genomic Sci.">
        <title>Complete genome sequence of Methanospirillum hungatei type strain JF1.</title>
        <authorList>
            <person name="Gunsalus R.P."/>
            <person name="Cook L.E."/>
            <person name="Crable B."/>
            <person name="Rohlin L."/>
            <person name="McDonald E."/>
            <person name="Mouttaki H."/>
            <person name="Sieber J.R."/>
            <person name="Poweleit N."/>
            <person name="Zhou H."/>
            <person name="Lapidus A.L."/>
            <person name="Daligault H.E."/>
            <person name="Land M."/>
            <person name="Gilna P."/>
            <person name="Ivanova N."/>
            <person name="Kyrpides N."/>
            <person name="Culley D.E."/>
            <person name="McInerney M.J."/>
        </authorList>
    </citation>
    <scope>NUCLEOTIDE SEQUENCE [LARGE SCALE GENOMIC DNA]</scope>
    <source>
        <strain evidence="3">ATCC 27890 / DSM 864 / NBRC 100397 / JF-1</strain>
    </source>
</reference>
<keyword evidence="2" id="KW-0489">Methyltransferase</keyword>
<proteinExistence type="predicted"/>
<dbReference type="OrthoDB" id="147504at2157"/>
<dbReference type="GeneID" id="3923563"/>
<dbReference type="RefSeq" id="WP_011447263.1">
    <property type="nucleotide sequence ID" value="NC_007796.1"/>
</dbReference>
<evidence type="ECO:0000313" key="2">
    <source>
        <dbReference type="EMBL" id="ABD39968.1"/>
    </source>
</evidence>